<dbReference type="RefSeq" id="WP_262844625.1">
    <property type="nucleotide sequence ID" value="NZ_JANZYP010000031.1"/>
</dbReference>
<proteinExistence type="predicted"/>
<sequence length="132" mass="14253">MVNTARQSDLAGWGRFWLGALADNVAKDPASAAEHYAAAAVHTPGDHLLESYVARHQGFHLLRSDHAEAVTLLRRSYVLRSALGARPQTAAAAAALADVLPAGREGRDLREAALLTARDLELSWLLAHLRRS</sequence>
<dbReference type="EMBL" id="JBHSFN010000003">
    <property type="protein sequence ID" value="MFC4585947.1"/>
    <property type="molecule type" value="Genomic_DNA"/>
</dbReference>
<accession>A0ABV9E8T4</accession>
<protein>
    <submittedName>
        <fullName evidence="1">Uncharacterized protein</fullName>
    </submittedName>
</protein>
<name>A0ABV9E8T4_9ACTN</name>
<reference evidence="2" key="1">
    <citation type="journal article" date="2019" name="Int. J. Syst. Evol. Microbiol.">
        <title>The Global Catalogue of Microorganisms (GCM) 10K type strain sequencing project: providing services to taxonomists for standard genome sequencing and annotation.</title>
        <authorList>
            <consortium name="The Broad Institute Genomics Platform"/>
            <consortium name="The Broad Institute Genome Sequencing Center for Infectious Disease"/>
            <person name="Wu L."/>
            <person name="Ma J."/>
        </authorList>
    </citation>
    <scope>NUCLEOTIDE SEQUENCE [LARGE SCALE GENOMIC DNA]</scope>
    <source>
        <strain evidence="2">CCUG 49560</strain>
    </source>
</reference>
<evidence type="ECO:0000313" key="1">
    <source>
        <dbReference type="EMBL" id="MFC4585947.1"/>
    </source>
</evidence>
<evidence type="ECO:0000313" key="2">
    <source>
        <dbReference type="Proteomes" id="UP001595891"/>
    </source>
</evidence>
<comment type="caution">
    <text evidence="1">The sequence shown here is derived from an EMBL/GenBank/DDBJ whole genome shotgun (WGS) entry which is preliminary data.</text>
</comment>
<gene>
    <name evidence="1" type="ORF">ACFO8L_07685</name>
</gene>
<keyword evidence="2" id="KW-1185">Reference proteome</keyword>
<dbReference type="Proteomes" id="UP001595891">
    <property type="component" value="Unassembled WGS sequence"/>
</dbReference>
<organism evidence="1 2">
    <name type="scientific">Sphaerisporangium corydalis</name>
    <dbReference type="NCBI Taxonomy" id="1441875"/>
    <lineage>
        <taxon>Bacteria</taxon>
        <taxon>Bacillati</taxon>
        <taxon>Actinomycetota</taxon>
        <taxon>Actinomycetes</taxon>
        <taxon>Streptosporangiales</taxon>
        <taxon>Streptosporangiaceae</taxon>
        <taxon>Sphaerisporangium</taxon>
    </lineage>
</organism>